<sequence length="157" mass="17519">MVKILVSSCLYGEHVRYDDGDVPCLDERFLKWKEEGRFVPVCPEVFGGLPIPRPDSQRVGEKVLSCTGLDVTREYTLGAEESLRLAKEAQVGFALMKADSPSCGNRFIYDGTFTDTKKEGVGLAVEYLQRAGFTVFNEEELDQAEALLKDLEEKDGE</sequence>
<dbReference type="AlphaFoldDB" id="A0A858BYA1"/>
<proteinExistence type="predicted"/>
<evidence type="ECO:0000313" key="1">
    <source>
        <dbReference type="EMBL" id="QIB70105.1"/>
    </source>
</evidence>
<dbReference type="KEGG" id="abut:Ami103574_12735"/>
<dbReference type="Proteomes" id="UP000466848">
    <property type="component" value="Chromosome"/>
</dbReference>
<dbReference type="Pfam" id="PF04463">
    <property type="entry name" value="2-thiour_desulf"/>
    <property type="match status" value="1"/>
</dbReference>
<name>A0A858BYA1_9FIRM</name>
<evidence type="ECO:0000313" key="2">
    <source>
        <dbReference type="Proteomes" id="UP000466848"/>
    </source>
</evidence>
<reference evidence="1 2" key="1">
    <citation type="submission" date="2020-02" db="EMBL/GenBank/DDBJ databases">
        <authorList>
            <person name="Kim Y.B."/>
            <person name="Roh S.W."/>
        </authorList>
    </citation>
    <scope>NUCLEOTIDE SEQUENCE [LARGE SCALE GENOMIC DNA]</scope>
    <source>
        <strain evidence="1 2">DSM 103574</strain>
    </source>
</reference>
<dbReference type="PANTHER" id="PTHR30087:SF1">
    <property type="entry name" value="HYPOTHETICAL CYTOSOLIC PROTEIN"/>
    <property type="match status" value="1"/>
</dbReference>
<dbReference type="EMBL" id="CP048649">
    <property type="protein sequence ID" value="QIB70105.1"/>
    <property type="molecule type" value="Genomic_DNA"/>
</dbReference>
<dbReference type="RefSeq" id="WP_163067345.1">
    <property type="nucleotide sequence ID" value="NZ_CP048649.1"/>
</dbReference>
<dbReference type="PANTHER" id="PTHR30087">
    <property type="entry name" value="INNER MEMBRANE PROTEIN"/>
    <property type="match status" value="1"/>
</dbReference>
<accession>A0A858BYA1</accession>
<gene>
    <name evidence="1" type="ORF">Ami103574_12735</name>
</gene>
<keyword evidence="2" id="KW-1185">Reference proteome</keyword>
<organism evidence="1 2">
    <name type="scientific">Aminipila butyrica</name>
    <dbReference type="NCBI Taxonomy" id="433296"/>
    <lineage>
        <taxon>Bacteria</taxon>
        <taxon>Bacillati</taxon>
        <taxon>Bacillota</taxon>
        <taxon>Clostridia</taxon>
        <taxon>Peptostreptococcales</taxon>
        <taxon>Anaerovoracaceae</taxon>
        <taxon>Aminipila</taxon>
    </lineage>
</organism>
<protein>
    <submittedName>
        <fullName evidence="1">DUF523 domain-containing protein</fullName>
    </submittedName>
</protein>
<dbReference type="InterPro" id="IPR007553">
    <property type="entry name" value="2-thiour_desulf"/>
</dbReference>